<sequence>MMRNALLSRTSAALRSASAHNRTVAWAGRSSMIGRTFSSDCEPAQKLQSVLENYRQTHFSREIPSRFQKELFTPYATSNGTMIPIEHVNTMLVNIGQEEHVLSSSEQEELLREAGIVAQPDGISEDGMIPTNTIMELLSRAN</sequence>
<dbReference type="EMBL" id="HBEF01006823">
    <property type="protein sequence ID" value="CAD8332156.1"/>
    <property type="molecule type" value="Transcribed_RNA"/>
</dbReference>
<dbReference type="AlphaFoldDB" id="A0A7R9ZLH9"/>
<evidence type="ECO:0000313" key="1">
    <source>
        <dbReference type="EMBL" id="CAD8332156.1"/>
    </source>
</evidence>
<proteinExistence type="predicted"/>
<gene>
    <name evidence="1" type="ORF">CAUS1442_LOCUS4255</name>
</gene>
<reference evidence="1" key="1">
    <citation type="submission" date="2021-01" db="EMBL/GenBank/DDBJ databases">
        <authorList>
            <person name="Corre E."/>
            <person name="Pelletier E."/>
            <person name="Niang G."/>
            <person name="Scheremetjew M."/>
            <person name="Finn R."/>
            <person name="Kale V."/>
            <person name="Holt S."/>
            <person name="Cochrane G."/>
            <person name="Meng A."/>
            <person name="Brown T."/>
            <person name="Cohen L."/>
        </authorList>
    </citation>
    <scope>NUCLEOTIDE SEQUENCE</scope>
    <source>
        <strain evidence="1">CCMP3328</strain>
    </source>
</reference>
<organism evidence="1">
    <name type="scientific">Craspedostauros australis</name>
    <dbReference type="NCBI Taxonomy" id="1486917"/>
    <lineage>
        <taxon>Eukaryota</taxon>
        <taxon>Sar</taxon>
        <taxon>Stramenopiles</taxon>
        <taxon>Ochrophyta</taxon>
        <taxon>Bacillariophyta</taxon>
        <taxon>Bacillariophyceae</taxon>
        <taxon>Bacillariophycidae</taxon>
        <taxon>Naviculales</taxon>
        <taxon>Naviculaceae</taxon>
        <taxon>Craspedostauros</taxon>
    </lineage>
</organism>
<name>A0A7R9ZLH9_9STRA</name>
<protein>
    <submittedName>
        <fullName evidence="1">Uncharacterized protein</fullName>
    </submittedName>
</protein>
<accession>A0A7R9ZLH9</accession>